<evidence type="ECO:0000313" key="3">
    <source>
        <dbReference type="EMBL" id="EER34279.1"/>
    </source>
</evidence>
<dbReference type="Proteomes" id="UP000002037">
    <property type="component" value="Unassembled WGS sequence"/>
</dbReference>
<dbReference type="OrthoDB" id="4023429at2759"/>
<organism evidence="3 4">
    <name type="scientific">Candida tropicalis (strain ATCC MYA-3404 / T1)</name>
    <name type="common">Yeast</name>
    <dbReference type="NCBI Taxonomy" id="294747"/>
    <lineage>
        <taxon>Eukaryota</taxon>
        <taxon>Fungi</taxon>
        <taxon>Dikarya</taxon>
        <taxon>Ascomycota</taxon>
        <taxon>Saccharomycotina</taxon>
        <taxon>Pichiomycetes</taxon>
        <taxon>Debaryomycetaceae</taxon>
        <taxon>Candida/Lodderomyces clade</taxon>
        <taxon>Candida</taxon>
    </lineage>
</organism>
<keyword evidence="1" id="KW-1133">Transmembrane helix</keyword>
<feature type="transmembrane region" description="Helical" evidence="1">
    <location>
        <begin position="74"/>
        <end position="94"/>
    </location>
</feature>
<feature type="transmembrane region" description="Helical" evidence="1">
    <location>
        <begin position="215"/>
        <end position="235"/>
    </location>
</feature>
<feature type="domain" description="DUF7702" evidence="2">
    <location>
        <begin position="142"/>
        <end position="272"/>
    </location>
</feature>
<proteinExistence type="predicted"/>
<evidence type="ECO:0000256" key="1">
    <source>
        <dbReference type="SAM" id="Phobius"/>
    </source>
</evidence>
<dbReference type="STRING" id="294747.C5M5K9"/>
<evidence type="ECO:0000259" key="2">
    <source>
        <dbReference type="Pfam" id="PF24800"/>
    </source>
</evidence>
<reference evidence="3 4" key="1">
    <citation type="journal article" date="2009" name="Nature">
        <title>Evolution of pathogenicity and sexual reproduction in eight Candida genomes.</title>
        <authorList>
            <person name="Butler G."/>
            <person name="Rasmussen M.D."/>
            <person name="Lin M.F."/>
            <person name="Santos M.A."/>
            <person name="Sakthikumar S."/>
            <person name="Munro C.A."/>
            <person name="Rheinbay E."/>
            <person name="Grabherr M."/>
            <person name="Forche A."/>
            <person name="Reedy J.L."/>
            <person name="Agrafioti I."/>
            <person name="Arnaud M.B."/>
            <person name="Bates S."/>
            <person name="Brown A.J."/>
            <person name="Brunke S."/>
            <person name="Costanzo M.C."/>
            <person name="Fitzpatrick D.A."/>
            <person name="de Groot P.W."/>
            <person name="Harris D."/>
            <person name="Hoyer L.L."/>
            <person name="Hube B."/>
            <person name="Klis F.M."/>
            <person name="Kodira C."/>
            <person name="Lennard N."/>
            <person name="Logue M.E."/>
            <person name="Martin R."/>
            <person name="Neiman A.M."/>
            <person name="Nikolaou E."/>
            <person name="Quail M.A."/>
            <person name="Quinn J."/>
            <person name="Santos M.C."/>
            <person name="Schmitzberger F.F."/>
            <person name="Sherlock G."/>
            <person name="Shah P."/>
            <person name="Silverstein K.A."/>
            <person name="Skrzypek M.S."/>
            <person name="Soll D."/>
            <person name="Staggs R."/>
            <person name="Stansfield I."/>
            <person name="Stumpf M.P."/>
            <person name="Sudbery P.E."/>
            <person name="Srikantha T."/>
            <person name="Zeng Q."/>
            <person name="Berman J."/>
            <person name="Berriman M."/>
            <person name="Heitman J."/>
            <person name="Gow N.A."/>
            <person name="Lorenz M.C."/>
            <person name="Birren B.W."/>
            <person name="Kellis M."/>
            <person name="Cuomo C.A."/>
        </authorList>
    </citation>
    <scope>NUCLEOTIDE SEQUENCE [LARGE SCALE GENOMIC DNA]</scope>
    <source>
        <strain evidence="4">ATCC MYA-3404 / T1</strain>
    </source>
</reference>
<dbReference type="InterPro" id="IPR056119">
    <property type="entry name" value="DUF7702"/>
</dbReference>
<feature type="transmembrane region" description="Helical" evidence="1">
    <location>
        <begin position="45"/>
        <end position="68"/>
    </location>
</feature>
<keyword evidence="1" id="KW-0812">Transmembrane</keyword>
<feature type="transmembrane region" description="Helical" evidence="1">
    <location>
        <begin position="145"/>
        <end position="164"/>
    </location>
</feature>
<dbReference type="eggNOG" id="ENOG502SCPV">
    <property type="taxonomic scope" value="Eukaryota"/>
</dbReference>
<dbReference type="EMBL" id="GG692396">
    <property type="protein sequence ID" value="EER34279.1"/>
    <property type="molecule type" value="Genomic_DNA"/>
</dbReference>
<dbReference type="RefSeq" id="XP_002546834.1">
    <property type="nucleotide sequence ID" value="XM_002546788.1"/>
</dbReference>
<feature type="transmembrane region" description="Helical" evidence="1">
    <location>
        <begin position="184"/>
        <end position="203"/>
    </location>
</feature>
<dbReference type="Pfam" id="PF24800">
    <property type="entry name" value="DUF7702"/>
    <property type="match status" value="1"/>
</dbReference>
<keyword evidence="1" id="KW-0472">Membrane</keyword>
<dbReference type="KEGG" id="ctp:CTRG_01139"/>
<dbReference type="PANTHER" id="PTHR42109">
    <property type="entry name" value="UNPLACED GENOMIC SCAFFOLD UM_SCAF_CONTIG_1.265, WHOLE GENOME SHOTGUN SEQUENCE"/>
    <property type="match status" value="1"/>
</dbReference>
<dbReference type="VEuPathDB" id="FungiDB:CTRG_01139"/>
<dbReference type="PANTHER" id="PTHR42109:SF2">
    <property type="entry name" value="INTEGRAL MEMBRANE PROTEIN"/>
    <property type="match status" value="1"/>
</dbReference>
<dbReference type="HOGENOM" id="CLU_079688_0_0_1"/>
<gene>
    <name evidence="3" type="ORF">CTRG_01139</name>
</gene>
<feature type="transmembrane region" description="Helical" evidence="1">
    <location>
        <begin position="12"/>
        <end position="33"/>
    </location>
</feature>
<keyword evidence="4" id="KW-1185">Reference proteome</keyword>
<protein>
    <recommendedName>
        <fullName evidence="2">DUF7702 domain-containing protein</fullName>
    </recommendedName>
</protein>
<accession>C5M5K9</accession>
<evidence type="ECO:0000313" key="4">
    <source>
        <dbReference type="Proteomes" id="UP000002037"/>
    </source>
</evidence>
<dbReference type="GeneID" id="8295863"/>
<dbReference type="AlphaFoldDB" id="C5M5K9"/>
<name>C5M5K9_CANTT</name>
<sequence length="278" mass="31719">MQLPNYTGWETVSYVQIFVFFIFLIEFIISIIFKLKKRNELKPMLPFFILFGLFLLLKVAGGILALVFMHQQNFQLSLFIPTYVFDTVSLGFITRSISSLIQHMFNQQGGLHNGRSPPIPNVEYKANDIENQSEEIHTNFAKKFWPFKLVTIVLIVAVILSIYGTSEASETNPPSSVGTFLRTSSILFLVGVILMIAILVFMLSIGDKFNIIAKLLISGLVILIVRCAYSIMTTFHGINFEEPSKYMILFGDYKYYTFMGLMIEGLAAICILIAYWHW</sequence>
<feature type="transmembrane region" description="Helical" evidence="1">
    <location>
        <begin position="255"/>
        <end position="276"/>
    </location>
</feature>